<reference evidence="2 3" key="1">
    <citation type="submission" date="2020-03" db="EMBL/GenBank/DDBJ databases">
        <title>Genomic Encyclopedia of Type Strains, Phase IV (KMG-IV): sequencing the most valuable type-strain genomes for metagenomic binning, comparative biology and taxonomic classification.</title>
        <authorList>
            <person name="Goeker M."/>
        </authorList>
    </citation>
    <scope>NUCLEOTIDE SEQUENCE [LARGE SCALE GENOMIC DNA]</scope>
    <source>
        <strain evidence="2 3">DSM 7225</strain>
    </source>
</reference>
<accession>A0A7X6BEE0</accession>
<feature type="transmembrane region" description="Helical" evidence="1">
    <location>
        <begin position="332"/>
        <end position="353"/>
    </location>
</feature>
<dbReference type="Proteomes" id="UP000531251">
    <property type="component" value="Unassembled WGS sequence"/>
</dbReference>
<feature type="transmembrane region" description="Helical" evidence="1">
    <location>
        <begin position="116"/>
        <end position="139"/>
    </location>
</feature>
<dbReference type="EMBL" id="JAATJB010000017">
    <property type="protein sequence ID" value="NJB99588.1"/>
    <property type="molecule type" value="Genomic_DNA"/>
</dbReference>
<name>A0A7X6BEE0_9SPHN</name>
<evidence type="ECO:0000313" key="2">
    <source>
        <dbReference type="EMBL" id="NJB99588.1"/>
    </source>
</evidence>
<protein>
    <recommendedName>
        <fullName evidence="4">Dolichyl-phosphate-mannose-protein mannosyltransferase</fullName>
    </recommendedName>
</protein>
<keyword evidence="3" id="KW-1185">Reference proteome</keyword>
<feature type="transmembrane region" description="Helical" evidence="1">
    <location>
        <begin position="193"/>
        <end position="220"/>
    </location>
</feature>
<keyword evidence="1" id="KW-1133">Transmembrane helix</keyword>
<keyword evidence="1" id="KW-0812">Transmembrane</keyword>
<comment type="caution">
    <text evidence="2">The sequence shown here is derived from an EMBL/GenBank/DDBJ whole genome shotgun (WGS) entry which is preliminary data.</text>
</comment>
<dbReference type="AlphaFoldDB" id="A0A7X6BEE0"/>
<evidence type="ECO:0000313" key="3">
    <source>
        <dbReference type="Proteomes" id="UP000531251"/>
    </source>
</evidence>
<feature type="transmembrane region" description="Helical" evidence="1">
    <location>
        <begin position="227"/>
        <end position="250"/>
    </location>
</feature>
<evidence type="ECO:0008006" key="4">
    <source>
        <dbReference type="Google" id="ProtNLM"/>
    </source>
</evidence>
<gene>
    <name evidence="2" type="ORF">GGR89_003932</name>
</gene>
<sequence length="372" mass="39615">MSGRTRRLWTLQPSRFAVLSRGRARLAWLAVLLLVLASLTALTVPSLTGDGDSAAATADRMTDIGLYERVVAAMKGGDTYYVAASDAMRAGSYPLRPFFTMRLPALAALQALLPGWASIALLLALAALTAFAWASRVGVALNGLFPRAVMMMLLAVSMLAFFQPGLVLFHEVWAGLLVALSLALRRPGRALEAIALGLAAMLIRETAALYAIVMLAFAWGEGRRREALGWGVALLLFAGVLALHAHAVTGVTGPLDAASPGWSAFNGPGFFLRALVTSTALQALPVMVGAVLIVLALLGWASWDEPLGLRMFALLIAYGVVIAIFARLDNFYWALMIAPAALLGLVFVPDALADLWHRALDKRRITVTTIGP</sequence>
<organism evidence="2 3">
    <name type="scientific">Sphingomonas trueperi</name>
    <dbReference type="NCBI Taxonomy" id="53317"/>
    <lineage>
        <taxon>Bacteria</taxon>
        <taxon>Pseudomonadati</taxon>
        <taxon>Pseudomonadota</taxon>
        <taxon>Alphaproteobacteria</taxon>
        <taxon>Sphingomonadales</taxon>
        <taxon>Sphingomonadaceae</taxon>
        <taxon>Sphingomonas</taxon>
    </lineage>
</organism>
<dbReference type="RefSeq" id="WP_125977225.1">
    <property type="nucleotide sequence ID" value="NZ_BAAADY010000026.1"/>
</dbReference>
<proteinExistence type="predicted"/>
<feature type="transmembrane region" description="Helical" evidence="1">
    <location>
        <begin position="307"/>
        <end position="326"/>
    </location>
</feature>
<feature type="transmembrane region" description="Helical" evidence="1">
    <location>
        <begin position="270"/>
        <end position="300"/>
    </location>
</feature>
<feature type="transmembrane region" description="Helical" evidence="1">
    <location>
        <begin position="151"/>
        <end position="173"/>
    </location>
</feature>
<evidence type="ECO:0000256" key="1">
    <source>
        <dbReference type="SAM" id="Phobius"/>
    </source>
</evidence>
<keyword evidence="1" id="KW-0472">Membrane</keyword>